<proteinExistence type="predicted"/>
<protein>
    <submittedName>
        <fullName evidence="1">Uncharacterized protein</fullName>
    </submittedName>
</protein>
<evidence type="ECO:0000313" key="2">
    <source>
        <dbReference type="Proteomes" id="UP001239111"/>
    </source>
</evidence>
<reference evidence="1" key="1">
    <citation type="submission" date="2023-04" db="EMBL/GenBank/DDBJ databases">
        <title>A chromosome-level genome assembly of the parasitoid wasp Eretmocerus hayati.</title>
        <authorList>
            <person name="Zhong Y."/>
            <person name="Liu S."/>
            <person name="Liu Y."/>
        </authorList>
    </citation>
    <scope>NUCLEOTIDE SEQUENCE</scope>
    <source>
        <strain evidence="1">ZJU_SS_LIU_2023</strain>
    </source>
</reference>
<comment type="caution">
    <text evidence="1">The sequence shown here is derived from an EMBL/GenBank/DDBJ whole genome shotgun (WGS) entry which is preliminary data.</text>
</comment>
<gene>
    <name evidence="1" type="ORF">QAD02_014089</name>
</gene>
<accession>A0ACC2P4K2</accession>
<sequence>MVRKRKYLQSALVRWQVSEQRPKDEHVHRISDDLFLYLVGRQDEDFPSPPKLQHLNDDISMIVDTVIGTLSSLQCQIEELDIESIDHEKDHGCLLARLRYLEEKQSMLTCQLQDTSEELTCTYRSIDATEKSLQTIESDCKNLYKSMKLQSEVHV</sequence>
<dbReference type="Proteomes" id="UP001239111">
    <property type="component" value="Chromosome 2"/>
</dbReference>
<organism evidence="1 2">
    <name type="scientific">Eretmocerus hayati</name>
    <dbReference type="NCBI Taxonomy" id="131215"/>
    <lineage>
        <taxon>Eukaryota</taxon>
        <taxon>Metazoa</taxon>
        <taxon>Ecdysozoa</taxon>
        <taxon>Arthropoda</taxon>
        <taxon>Hexapoda</taxon>
        <taxon>Insecta</taxon>
        <taxon>Pterygota</taxon>
        <taxon>Neoptera</taxon>
        <taxon>Endopterygota</taxon>
        <taxon>Hymenoptera</taxon>
        <taxon>Apocrita</taxon>
        <taxon>Proctotrupomorpha</taxon>
        <taxon>Chalcidoidea</taxon>
        <taxon>Aphelinidae</taxon>
        <taxon>Aphelininae</taxon>
        <taxon>Eretmocerus</taxon>
    </lineage>
</organism>
<evidence type="ECO:0000313" key="1">
    <source>
        <dbReference type="EMBL" id="KAJ8678302.1"/>
    </source>
</evidence>
<dbReference type="EMBL" id="CM056742">
    <property type="protein sequence ID" value="KAJ8678302.1"/>
    <property type="molecule type" value="Genomic_DNA"/>
</dbReference>
<name>A0ACC2P4K2_9HYME</name>
<keyword evidence="2" id="KW-1185">Reference proteome</keyword>